<proteinExistence type="predicted"/>
<dbReference type="Proteomes" id="UP000033111">
    <property type="component" value="Chromosome"/>
</dbReference>
<keyword evidence="1" id="KW-0472">Membrane</keyword>
<name>A0A0E3P9G3_9EURY</name>
<dbReference type="AlphaFoldDB" id="A0A0E3P9G3"/>
<keyword evidence="3" id="KW-1185">Reference proteome</keyword>
<sequence>MPVKLVAFEQIKKLMGWCPNVRASEARQQSNLENFASDIPERAGKENGDPKNLGWFRKASTRPLLIYTFFTIIYLLVFYQTGIKLTFLLAGSFISLSVTVLYWKNQMQKYDELIKKPVTDCSNKRKISLLATIFAVYFVMSCLYANAGELAVQAMISFGGGFLVSMWLEYFQILYWERKNHKIIYIDKGYGWKKSYIIRERK</sequence>
<dbReference type="GeneID" id="24862844"/>
<feature type="transmembrane region" description="Helical" evidence="1">
    <location>
        <begin position="152"/>
        <end position="176"/>
    </location>
</feature>
<evidence type="ECO:0000256" key="1">
    <source>
        <dbReference type="SAM" id="Phobius"/>
    </source>
</evidence>
<feature type="transmembrane region" description="Helical" evidence="1">
    <location>
        <begin position="64"/>
        <end position="81"/>
    </location>
</feature>
<feature type="transmembrane region" description="Helical" evidence="1">
    <location>
        <begin position="126"/>
        <end position="146"/>
    </location>
</feature>
<dbReference type="EMBL" id="CP009506">
    <property type="protein sequence ID" value="AKB30610.1"/>
    <property type="molecule type" value="Genomic_DNA"/>
</dbReference>
<feature type="transmembrane region" description="Helical" evidence="1">
    <location>
        <begin position="87"/>
        <end position="105"/>
    </location>
</feature>
<keyword evidence="1" id="KW-1133">Transmembrane helix</keyword>
<organism evidence="2 3">
    <name type="scientific">Methanosarcina siciliae T4/M</name>
    <dbReference type="NCBI Taxonomy" id="1434120"/>
    <lineage>
        <taxon>Archaea</taxon>
        <taxon>Methanobacteriati</taxon>
        <taxon>Methanobacteriota</taxon>
        <taxon>Stenosarchaea group</taxon>
        <taxon>Methanomicrobia</taxon>
        <taxon>Methanosarcinales</taxon>
        <taxon>Methanosarcinaceae</taxon>
        <taxon>Methanosarcina</taxon>
    </lineage>
</organism>
<reference evidence="2 3" key="1">
    <citation type="submission" date="2014-07" db="EMBL/GenBank/DDBJ databases">
        <title>Methanogenic archaea and the global carbon cycle.</title>
        <authorList>
            <person name="Henriksen J.R."/>
            <person name="Luke J."/>
            <person name="Reinhart S."/>
            <person name="Benedict M.N."/>
            <person name="Youngblut N.D."/>
            <person name="Metcalf M.E."/>
            <person name="Whitaker R.J."/>
            <person name="Metcalf W.W."/>
        </authorList>
    </citation>
    <scope>NUCLEOTIDE SEQUENCE [LARGE SCALE GENOMIC DNA]</scope>
    <source>
        <strain evidence="2 3">T4/M</strain>
    </source>
</reference>
<dbReference type="HOGENOM" id="CLU_1363666_0_0_2"/>
<evidence type="ECO:0000313" key="3">
    <source>
        <dbReference type="Proteomes" id="UP000033111"/>
    </source>
</evidence>
<dbReference type="InterPro" id="IPR012874">
    <property type="entry name" value="DUF1673_METspp"/>
</dbReference>
<dbReference type="Pfam" id="PF07895">
    <property type="entry name" value="DUF1673"/>
    <property type="match status" value="1"/>
</dbReference>
<accession>A0A0E3P9G3</accession>
<dbReference type="KEGG" id="msw:MSSIT_3891"/>
<keyword evidence="1" id="KW-0812">Transmembrane</keyword>
<evidence type="ECO:0000313" key="2">
    <source>
        <dbReference type="EMBL" id="AKB30610.1"/>
    </source>
</evidence>
<dbReference type="PATRIC" id="fig|1434120.4.peg.5041"/>
<protein>
    <recommendedName>
        <fullName evidence="4">DUF1673 domain-containing protein</fullName>
    </recommendedName>
</protein>
<dbReference type="RefSeq" id="WP_048174318.1">
    <property type="nucleotide sequence ID" value="NZ_CP009506.1"/>
</dbReference>
<evidence type="ECO:0008006" key="4">
    <source>
        <dbReference type="Google" id="ProtNLM"/>
    </source>
</evidence>
<dbReference type="OrthoDB" id="107566at2157"/>
<gene>
    <name evidence="2" type="ORF">MSSIT_3891</name>
</gene>